<dbReference type="AlphaFoldDB" id="A0A0C9V0M5"/>
<evidence type="ECO:0000256" key="1">
    <source>
        <dbReference type="ARBA" id="ARBA00007806"/>
    </source>
</evidence>
<feature type="non-terminal residue" evidence="4">
    <location>
        <position position="1"/>
    </location>
</feature>
<dbReference type="GO" id="GO:0004553">
    <property type="term" value="F:hydrolase activity, hydrolyzing O-glycosyl compounds"/>
    <property type="evidence" value="ECO:0007669"/>
    <property type="project" value="InterPro"/>
</dbReference>
<dbReference type="OrthoDB" id="10070917at2759"/>
<dbReference type="Gene3D" id="3.20.20.80">
    <property type="entry name" value="Glycosidases"/>
    <property type="match status" value="1"/>
</dbReference>
<dbReference type="InterPro" id="IPR000322">
    <property type="entry name" value="Glyco_hydro_31_TIM"/>
</dbReference>
<feature type="domain" description="Glycoside hydrolase family 31 TIM barrel" evidence="3">
    <location>
        <begin position="18"/>
        <end position="130"/>
    </location>
</feature>
<dbReference type="SUPFAM" id="SSF51445">
    <property type="entry name" value="(Trans)glycosidases"/>
    <property type="match status" value="1"/>
</dbReference>
<evidence type="ECO:0000259" key="3">
    <source>
        <dbReference type="Pfam" id="PF01055"/>
    </source>
</evidence>
<dbReference type="GO" id="GO:0005975">
    <property type="term" value="P:carbohydrate metabolic process"/>
    <property type="evidence" value="ECO:0007669"/>
    <property type="project" value="InterPro"/>
</dbReference>
<name>A0A0C9V0M5_SPHS4</name>
<keyword evidence="2 4" id="KW-0378">Hydrolase</keyword>
<dbReference type="InterPro" id="IPR017853">
    <property type="entry name" value="GH"/>
</dbReference>
<accession>A0A0C9V0M5</accession>
<dbReference type="InterPro" id="IPR051816">
    <property type="entry name" value="Glycosyl_Hydrolase_31"/>
</dbReference>
<dbReference type="Proteomes" id="UP000054279">
    <property type="component" value="Unassembled WGS sequence"/>
</dbReference>
<evidence type="ECO:0000313" key="5">
    <source>
        <dbReference type="Proteomes" id="UP000054279"/>
    </source>
</evidence>
<gene>
    <name evidence="4" type="ORF">M422DRAFT_186495</name>
</gene>
<sequence>AIQEGFNNLTETNDPTTCQHMSLTRSTFAGGQRFCSYLWSADTDSRFDVLAQQITAGVSMAASGISSWTLDIGGFAGLNVSTSEGKELFVRWFSFGVFLPYVHCNVTSPSFPPFVNDCPNEIWEYGEDNFVILKKKLFQKLQATGSSILRPLYFDFSSDSFVGNATVTNDPLVTEEYMVGTYMLTLNVILSLKITSQCRSKASSSTSDRGRCIEERRLPSSTV</sequence>
<reference evidence="4 5" key="1">
    <citation type="submission" date="2014-06" db="EMBL/GenBank/DDBJ databases">
        <title>Evolutionary Origins and Diversification of the Mycorrhizal Mutualists.</title>
        <authorList>
            <consortium name="DOE Joint Genome Institute"/>
            <consortium name="Mycorrhizal Genomics Consortium"/>
            <person name="Kohler A."/>
            <person name="Kuo A."/>
            <person name="Nagy L.G."/>
            <person name="Floudas D."/>
            <person name="Copeland A."/>
            <person name="Barry K.W."/>
            <person name="Cichocki N."/>
            <person name="Veneault-Fourrey C."/>
            <person name="LaButti K."/>
            <person name="Lindquist E.A."/>
            <person name="Lipzen A."/>
            <person name="Lundell T."/>
            <person name="Morin E."/>
            <person name="Murat C."/>
            <person name="Riley R."/>
            <person name="Ohm R."/>
            <person name="Sun H."/>
            <person name="Tunlid A."/>
            <person name="Henrissat B."/>
            <person name="Grigoriev I.V."/>
            <person name="Hibbett D.S."/>
            <person name="Martin F."/>
        </authorList>
    </citation>
    <scope>NUCLEOTIDE SEQUENCE [LARGE SCALE GENOMIC DNA]</scope>
    <source>
        <strain evidence="4 5">SS14</strain>
    </source>
</reference>
<evidence type="ECO:0000256" key="2">
    <source>
        <dbReference type="RuleBase" id="RU361185"/>
    </source>
</evidence>
<dbReference type="EMBL" id="KN837251">
    <property type="protein sequence ID" value="KIJ30930.1"/>
    <property type="molecule type" value="Genomic_DNA"/>
</dbReference>
<dbReference type="PANTHER" id="PTHR43863">
    <property type="entry name" value="HYDROLASE, PUTATIVE (AFU_ORTHOLOGUE AFUA_1G03140)-RELATED"/>
    <property type="match status" value="1"/>
</dbReference>
<keyword evidence="2" id="KW-0326">Glycosidase</keyword>
<dbReference type="PANTHER" id="PTHR43863:SF2">
    <property type="entry name" value="MALTASE-GLUCOAMYLASE"/>
    <property type="match status" value="1"/>
</dbReference>
<dbReference type="HOGENOM" id="CLU_1418296_0_0_1"/>
<dbReference type="Pfam" id="PF01055">
    <property type="entry name" value="Glyco_hydro_31_2nd"/>
    <property type="match status" value="1"/>
</dbReference>
<comment type="similarity">
    <text evidence="1 2">Belongs to the glycosyl hydrolase 31 family.</text>
</comment>
<organism evidence="4 5">
    <name type="scientific">Sphaerobolus stellatus (strain SS14)</name>
    <dbReference type="NCBI Taxonomy" id="990650"/>
    <lineage>
        <taxon>Eukaryota</taxon>
        <taxon>Fungi</taxon>
        <taxon>Dikarya</taxon>
        <taxon>Basidiomycota</taxon>
        <taxon>Agaricomycotina</taxon>
        <taxon>Agaricomycetes</taxon>
        <taxon>Phallomycetidae</taxon>
        <taxon>Geastrales</taxon>
        <taxon>Sphaerobolaceae</taxon>
        <taxon>Sphaerobolus</taxon>
    </lineage>
</organism>
<evidence type="ECO:0000313" key="4">
    <source>
        <dbReference type="EMBL" id="KIJ30930.1"/>
    </source>
</evidence>
<protein>
    <submittedName>
        <fullName evidence="4">Glycoside hydrolase family 31 protein</fullName>
    </submittedName>
</protein>
<keyword evidence="5" id="KW-1185">Reference proteome</keyword>
<proteinExistence type="inferred from homology"/>